<feature type="domain" description="Immunoglobulin V-set" evidence="14">
    <location>
        <begin position="25"/>
        <end position="135"/>
    </location>
</feature>
<dbReference type="Gene3D" id="2.60.40.10">
    <property type="entry name" value="Immunoglobulins"/>
    <property type="match status" value="1"/>
</dbReference>
<evidence type="ECO:0000256" key="6">
    <source>
        <dbReference type="ARBA" id="ARBA00023136"/>
    </source>
</evidence>
<sequence length="230" mass="25649">MICSILLLITLTSCVSGPLVVDVTQSSYQAVENHNVTLEWTFKTTTDGSFKSISIFCEMFTDLTSFILFQLHKGVEVSESQNERFAGRVQFEEDVLREGRLRLHMSRLRTDDSGVYLCDVFTGHDEGSRKCHLNVTAERVRPKPERDPSPTGSPSQPESPGWIVLYCGLGLLVVVTLLGVCYYLCRKYSMIPSQPTALDPVSLSLELDPMVLVSQRSEVGGPKQRLKVSL</sequence>
<dbReference type="GO" id="GO:0007166">
    <property type="term" value="P:cell surface receptor signaling pathway"/>
    <property type="evidence" value="ECO:0007669"/>
    <property type="project" value="TreeGrafter"/>
</dbReference>
<keyword evidence="5 12" id="KW-1133">Transmembrane helix</keyword>
<evidence type="ECO:0000256" key="9">
    <source>
        <dbReference type="ARBA" id="ARBA00023180"/>
    </source>
</evidence>
<dbReference type="GO" id="GO:0042130">
    <property type="term" value="P:negative regulation of T cell proliferation"/>
    <property type="evidence" value="ECO:0007669"/>
    <property type="project" value="TreeGrafter"/>
</dbReference>
<evidence type="ECO:0000313" key="16">
    <source>
        <dbReference type="Proteomes" id="UP001488805"/>
    </source>
</evidence>
<dbReference type="GO" id="GO:0042102">
    <property type="term" value="P:positive regulation of T cell proliferation"/>
    <property type="evidence" value="ECO:0007669"/>
    <property type="project" value="TreeGrafter"/>
</dbReference>
<feature type="transmembrane region" description="Helical" evidence="12">
    <location>
        <begin position="163"/>
        <end position="185"/>
    </location>
</feature>
<feature type="region of interest" description="Disordered" evidence="11">
    <location>
        <begin position="138"/>
        <end position="158"/>
    </location>
</feature>
<dbReference type="Proteomes" id="UP001488805">
    <property type="component" value="Unassembled WGS sequence"/>
</dbReference>
<dbReference type="Pfam" id="PF07686">
    <property type="entry name" value="V-set"/>
    <property type="match status" value="1"/>
</dbReference>
<dbReference type="AlphaFoldDB" id="A0AAW1ERY4"/>
<keyword evidence="3 12" id="KW-0812">Transmembrane</keyword>
<dbReference type="GO" id="GO:0071222">
    <property type="term" value="P:cellular response to lipopolysaccharide"/>
    <property type="evidence" value="ECO:0007669"/>
    <property type="project" value="TreeGrafter"/>
</dbReference>
<evidence type="ECO:0000256" key="11">
    <source>
        <dbReference type="SAM" id="MobiDB-lite"/>
    </source>
</evidence>
<gene>
    <name evidence="15" type="ORF">VZT92_017389</name>
</gene>
<evidence type="ECO:0000256" key="5">
    <source>
        <dbReference type="ARBA" id="ARBA00022989"/>
    </source>
</evidence>
<evidence type="ECO:0000256" key="1">
    <source>
        <dbReference type="ARBA" id="ARBA00004251"/>
    </source>
</evidence>
<dbReference type="SUPFAM" id="SSF48726">
    <property type="entry name" value="Immunoglobulin"/>
    <property type="match status" value="1"/>
</dbReference>
<dbReference type="InterPro" id="IPR013783">
    <property type="entry name" value="Ig-like_fold"/>
</dbReference>
<dbReference type="InterPro" id="IPR051713">
    <property type="entry name" value="T-cell_Activation_Regulation"/>
</dbReference>
<evidence type="ECO:0000256" key="2">
    <source>
        <dbReference type="ARBA" id="ARBA00022475"/>
    </source>
</evidence>
<comment type="caution">
    <text evidence="15">The sequence shown here is derived from an EMBL/GenBank/DDBJ whole genome shotgun (WGS) entry which is preliminary data.</text>
</comment>
<keyword evidence="8" id="KW-0675">Receptor</keyword>
<evidence type="ECO:0000256" key="13">
    <source>
        <dbReference type="SAM" id="SignalP"/>
    </source>
</evidence>
<name>A0AAW1ERY4_ZOAVI</name>
<feature type="chain" id="PRO_5043990756" description="Immunoglobulin V-set domain-containing protein" evidence="13">
    <location>
        <begin position="18"/>
        <end position="230"/>
    </location>
</feature>
<evidence type="ECO:0000256" key="3">
    <source>
        <dbReference type="ARBA" id="ARBA00022692"/>
    </source>
</evidence>
<evidence type="ECO:0000256" key="8">
    <source>
        <dbReference type="ARBA" id="ARBA00023170"/>
    </source>
</evidence>
<dbReference type="GO" id="GO:0009897">
    <property type="term" value="C:external side of plasma membrane"/>
    <property type="evidence" value="ECO:0007669"/>
    <property type="project" value="TreeGrafter"/>
</dbReference>
<keyword evidence="6 12" id="KW-0472">Membrane</keyword>
<dbReference type="PANTHER" id="PTHR25466:SF3">
    <property type="entry name" value="PROGRAMMED CELL DEATH 1 LIGAND 1"/>
    <property type="match status" value="1"/>
</dbReference>
<accession>A0AAW1ERY4</accession>
<feature type="compositionally biased region" description="Basic and acidic residues" evidence="11">
    <location>
        <begin position="138"/>
        <end position="148"/>
    </location>
</feature>
<proteinExistence type="predicted"/>
<keyword evidence="16" id="KW-1185">Reference proteome</keyword>
<dbReference type="InterPro" id="IPR013106">
    <property type="entry name" value="Ig_V-set"/>
</dbReference>
<reference evidence="15 16" key="1">
    <citation type="journal article" date="2024" name="Genome Biol. Evol.">
        <title>Chromosome-level genome assembly of the viviparous eelpout Zoarces viviparus.</title>
        <authorList>
            <person name="Fuhrmann N."/>
            <person name="Brasseur M.V."/>
            <person name="Bakowski C.E."/>
            <person name="Podsiadlowski L."/>
            <person name="Prost S."/>
            <person name="Krehenwinkel H."/>
            <person name="Mayer C."/>
        </authorList>
    </citation>
    <scope>NUCLEOTIDE SEQUENCE [LARGE SCALE GENOMIC DNA]</scope>
    <source>
        <strain evidence="15">NO-MEL_2022_Ind0_liver</strain>
    </source>
</reference>
<evidence type="ECO:0000313" key="15">
    <source>
        <dbReference type="EMBL" id="KAK9525042.1"/>
    </source>
</evidence>
<dbReference type="EMBL" id="JBCEZU010000145">
    <property type="protein sequence ID" value="KAK9525042.1"/>
    <property type="molecule type" value="Genomic_DNA"/>
</dbReference>
<evidence type="ECO:0000256" key="12">
    <source>
        <dbReference type="SAM" id="Phobius"/>
    </source>
</evidence>
<evidence type="ECO:0000256" key="10">
    <source>
        <dbReference type="ARBA" id="ARBA00023319"/>
    </source>
</evidence>
<dbReference type="GO" id="GO:0006955">
    <property type="term" value="P:immune response"/>
    <property type="evidence" value="ECO:0007669"/>
    <property type="project" value="TreeGrafter"/>
</dbReference>
<keyword evidence="9" id="KW-0325">Glycoprotein</keyword>
<protein>
    <recommendedName>
        <fullName evidence="14">Immunoglobulin V-set domain-containing protein</fullName>
    </recommendedName>
</protein>
<comment type="subcellular location">
    <subcellularLocation>
        <location evidence="1">Cell membrane</location>
        <topology evidence="1">Single-pass type I membrane protein</topology>
    </subcellularLocation>
</comment>
<dbReference type="GO" id="GO:0031295">
    <property type="term" value="P:T cell costimulation"/>
    <property type="evidence" value="ECO:0007669"/>
    <property type="project" value="TreeGrafter"/>
</dbReference>
<keyword evidence="7" id="KW-1015">Disulfide bond</keyword>
<evidence type="ECO:0000256" key="7">
    <source>
        <dbReference type="ARBA" id="ARBA00023157"/>
    </source>
</evidence>
<keyword evidence="2" id="KW-1003">Cell membrane</keyword>
<dbReference type="InterPro" id="IPR036179">
    <property type="entry name" value="Ig-like_dom_sf"/>
</dbReference>
<evidence type="ECO:0000259" key="14">
    <source>
        <dbReference type="Pfam" id="PF07686"/>
    </source>
</evidence>
<keyword evidence="10" id="KW-0393">Immunoglobulin domain</keyword>
<evidence type="ECO:0000256" key="4">
    <source>
        <dbReference type="ARBA" id="ARBA00022729"/>
    </source>
</evidence>
<feature type="signal peptide" evidence="13">
    <location>
        <begin position="1"/>
        <end position="17"/>
    </location>
</feature>
<keyword evidence="4 13" id="KW-0732">Signal</keyword>
<dbReference type="PANTHER" id="PTHR25466">
    <property type="entry name" value="T-LYMPHOCYTE ACTIVATION ANTIGEN"/>
    <property type="match status" value="1"/>
</dbReference>
<organism evidence="15 16">
    <name type="scientific">Zoarces viviparus</name>
    <name type="common">Viviparous eelpout</name>
    <name type="synonym">Blennius viviparus</name>
    <dbReference type="NCBI Taxonomy" id="48416"/>
    <lineage>
        <taxon>Eukaryota</taxon>
        <taxon>Metazoa</taxon>
        <taxon>Chordata</taxon>
        <taxon>Craniata</taxon>
        <taxon>Vertebrata</taxon>
        <taxon>Euteleostomi</taxon>
        <taxon>Actinopterygii</taxon>
        <taxon>Neopterygii</taxon>
        <taxon>Teleostei</taxon>
        <taxon>Neoteleostei</taxon>
        <taxon>Acanthomorphata</taxon>
        <taxon>Eupercaria</taxon>
        <taxon>Perciformes</taxon>
        <taxon>Cottioidei</taxon>
        <taxon>Zoarcales</taxon>
        <taxon>Zoarcidae</taxon>
        <taxon>Zoarcinae</taxon>
        <taxon>Zoarces</taxon>
    </lineage>
</organism>